<evidence type="ECO:0000259" key="12">
    <source>
        <dbReference type="Pfam" id="PF05658"/>
    </source>
</evidence>
<feature type="domain" description="Trimeric autotransporter adhesin YadA-like C-terminal membrane anchor" evidence="11">
    <location>
        <begin position="2548"/>
        <end position="2608"/>
    </location>
</feature>
<evidence type="ECO:0000256" key="4">
    <source>
        <dbReference type="ARBA" id="ARBA00022448"/>
    </source>
</evidence>
<accession>C4GMS0</accession>
<evidence type="ECO:0000256" key="10">
    <source>
        <dbReference type="ARBA" id="ARBA00023237"/>
    </source>
</evidence>
<feature type="domain" description="Trimeric autotransporter adhesin YadA-like head" evidence="12">
    <location>
        <begin position="1073"/>
        <end position="1099"/>
    </location>
</feature>
<feature type="domain" description="Trimeric autotransporter adhesin YadA-like head" evidence="12">
    <location>
        <begin position="215"/>
        <end position="238"/>
    </location>
</feature>
<keyword evidence="16" id="KW-1185">Reference proteome</keyword>
<feature type="domain" description="Trimeric autotransporter adhesin YadA-like stalk" evidence="13">
    <location>
        <begin position="1336"/>
        <end position="1375"/>
    </location>
</feature>
<dbReference type="GeneID" id="84907538"/>
<keyword evidence="7" id="KW-0732">Signal</keyword>
<comment type="caution">
    <text evidence="15">The sequence shown here is derived from an EMBL/GenBank/DDBJ whole genome shotgun (WGS) entry which is preliminary data.</text>
</comment>
<feature type="domain" description="Trimeric autotransporter adhesin YadA-like head" evidence="12">
    <location>
        <begin position="335"/>
        <end position="357"/>
    </location>
</feature>
<feature type="domain" description="Trimeric autotransporter adhesin YadA-like stalk" evidence="13">
    <location>
        <begin position="2165"/>
        <end position="2203"/>
    </location>
</feature>
<dbReference type="SUPFAM" id="SSF101967">
    <property type="entry name" value="Adhesin YadA, collagen-binding domain"/>
    <property type="match status" value="5"/>
</dbReference>
<dbReference type="InterPro" id="IPR005594">
    <property type="entry name" value="YadA_C"/>
</dbReference>
<gene>
    <name evidence="15" type="ORF">GCWU000324_03006</name>
</gene>
<dbReference type="InterPro" id="IPR008640">
    <property type="entry name" value="Adhesin_Head_dom"/>
</dbReference>
<evidence type="ECO:0000256" key="7">
    <source>
        <dbReference type="ARBA" id="ARBA00022729"/>
    </source>
</evidence>
<dbReference type="Pfam" id="PF05658">
    <property type="entry name" value="YadA_head"/>
    <property type="match status" value="13"/>
</dbReference>
<evidence type="ECO:0000256" key="2">
    <source>
        <dbReference type="ARBA" id="ARBA00004442"/>
    </source>
</evidence>
<dbReference type="Pfam" id="PF13018">
    <property type="entry name" value="ESPR"/>
    <property type="match status" value="1"/>
</dbReference>
<feature type="domain" description="Trimeric autotransporter adhesin YadA-like head" evidence="12">
    <location>
        <begin position="1168"/>
        <end position="1192"/>
    </location>
</feature>
<feature type="domain" description="Trimeric autotransporter adhesin YadA-like stalk" evidence="13">
    <location>
        <begin position="965"/>
        <end position="984"/>
    </location>
</feature>
<evidence type="ECO:0000256" key="1">
    <source>
        <dbReference type="ARBA" id="ARBA00004241"/>
    </source>
</evidence>
<keyword evidence="4" id="KW-0813">Transport</keyword>
<dbReference type="GO" id="GO:0015031">
    <property type="term" value="P:protein transport"/>
    <property type="evidence" value="ECO:0007669"/>
    <property type="project" value="UniProtKB-KW"/>
</dbReference>
<evidence type="ECO:0000256" key="3">
    <source>
        <dbReference type="ARBA" id="ARBA00005848"/>
    </source>
</evidence>
<evidence type="ECO:0000256" key="6">
    <source>
        <dbReference type="ARBA" id="ARBA00022692"/>
    </source>
</evidence>
<evidence type="ECO:0000259" key="14">
    <source>
        <dbReference type="Pfam" id="PF13018"/>
    </source>
</evidence>
<feature type="domain" description="Trimeric autotransporter adhesin YadA-like head" evidence="12">
    <location>
        <begin position="503"/>
        <end position="525"/>
    </location>
</feature>
<dbReference type="GO" id="GO:0009279">
    <property type="term" value="C:cell outer membrane"/>
    <property type="evidence" value="ECO:0007669"/>
    <property type="project" value="UniProtKB-SubCell"/>
</dbReference>
<dbReference type="Gene3D" id="6.20.50.100">
    <property type="match status" value="1"/>
</dbReference>
<feature type="domain" description="Trimeric autotransporter adhesin YadA-like head" evidence="12">
    <location>
        <begin position="275"/>
        <end position="298"/>
    </location>
</feature>
<dbReference type="CDD" id="cd12820">
    <property type="entry name" value="LbR_YadA-like"/>
    <property type="match status" value="2"/>
</dbReference>
<dbReference type="Gene3D" id="3.30.1300.30">
    <property type="entry name" value="GSPII I/J protein-like"/>
    <property type="match status" value="1"/>
</dbReference>
<dbReference type="GO" id="GO:0009986">
    <property type="term" value="C:cell surface"/>
    <property type="evidence" value="ECO:0007669"/>
    <property type="project" value="UniProtKB-SubCell"/>
</dbReference>
<dbReference type="STRING" id="629741.GCWU000324_03006"/>
<feature type="domain" description="Trimeric autotransporter adhesin YadA-like head" evidence="12">
    <location>
        <begin position="2287"/>
        <end position="2310"/>
    </location>
</feature>
<feature type="domain" description="Trimeric autotransporter adhesin YadA-like head" evidence="12">
    <location>
        <begin position="1266"/>
        <end position="1292"/>
    </location>
</feature>
<evidence type="ECO:0000259" key="13">
    <source>
        <dbReference type="Pfam" id="PF05662"/>
    </source>
</evidence>
<organism evidence="15 16">
    <name type="scientific">Kingella oralis ATCC 51147</name>
    <dbReference type="NCBI Taxonomy" id="629741"/>
    <lineage>
        <taxon>Bacteria</taxon>
        <taxon>Pseudomonadati</taxon>
        <taxon>Pseudomonadota</taxon>
        <taxon>Betaproteobacteria</taxon>
        <taxon>Neisseriales</taxon>
        <taxon>Neisseriaceae</taxon>
        <taxon>Kingella</taxon>
    </lineage>
</organism>
<dbReference type="SUPFAM" id="SSF54523">
    <property type="entry name" value="Pili subunits"/>
    <property type="match status" value="1"/>
</dbReference>
<dbReference type="Gene3D" id="2.150.10.10">
    <property type="entry name" value="Serralysin-like metalloprotease, C-terminal"/>
    <property type="match status" value="7"/>
</dbReference>
<dbReference type="RefSeq" id="WP_003798693.1">
    <property type="nucleotide sequence ID" value="NZ_GG665874.1"/>
</dbReference>
<reference evidence="15" key="1">
    <citation type="submission" date="2009-04" db="EMBL/GenBank/DDBJ databases">
        <authorList>
            <person name="Weinstock G."/>
            <person name="Sodergren E."/>
            <person name="Clifton S."/>
            <person name="Fulton L."/>
            <person name="Fulton B."/>
            <person name="Courtney L."/>
            <person name="Fronick C."/>
            <person name="Harrison M."/>
            <person name="Strong C."/>
            <person name="Farmer C."/>
            <person name="Delahaunty K."/>
            <person name="Markovic C."/>
            <person name="Hall O."/>
            <person name="Minx P."/>
            <person name="Tomlinson C."/>
            <person name="Mitreva M."/>
            <person name="Nelson J."/>
            <person name="Hou S."/>
            <person name="Wollam A."/>
            <person name="Pepin K.H."/>
            <person name="Johnson M."/>
            <person name="Bhonagiri V."/>
            <person name="Nash W.E."/>
            <person name="Warren W."/>
            <person name="Chinwalla A."/>
            <person name="Mardis E.R."/>
            <person name="Wilson R.K."/>
        </authorList>
    </citation>
    <scope>NUCLEOTIDE SEQUENCE [LARGE SCALE GENOMIC DNA]</scope>
    <source>
        <strain evidence="15">ATCC 51147</strain>
    </source>
</reference>
<evidence type="ECO:0000313" key="15">
    <source>
        <dbReference type="EMBL" id="EEP66605.1"/>
    </source>
</evidence>
<evidence type="ECO:0000313" key="16">
    <source>
        <dbReference type="Proteomes" id="UP000003009"/>
    </source>
</evidence>
<feature type="domain" description="Trimeric autotransporter adhesin YadA-like stalk" evidence="13">
    <location>
        <begin position="2431"/>
        <end position="2475"/>
    </location>
</feature>
<evidence type="ECO:0000259" key="11">
    <source>
        <dbReference type="Pfam" id="PF03895"/>
    </source>
</evidence>
<feature type="domain" description="Trimeric autotransporter adhesin YadA-like head" evidence="12">
    <location>
        <begin position="250"/>
        <end position="270"/>
    </location>
</feature>
<keyword evidence="6" id="KW-0812">Transmembrane</keyword>
<comment type="similarity">
    <text evidence="3">Belongs to the autotransporter-2 (AT-2) (TC 1.B.40) family.</text>
</comment>
<feature type="domain" description="Trimeric autotransporter adhesin YadA-like head" evidence="12">
    <location>
        <begin position="530"/>
        <end position="553"/>
    </location>
</feature>
<dbReference type="Proteomes" id="UP000003009">
    <property type="component" value="Unassembled WGS sequence"/>
</dbReference>
<dbReference type="OrthoDB" id="1632057at2"/>
<feature type="domain" description="Trimeric autotransporter adhesin YadA-like head" evidence="12">
    <location>
        <begin position="307"/>
        <end position="329"/>
    </location>
</feature>
<dbReference type="InterPro" id="IPR024973">
    <property type="entry name" value="ESPR"/>
</dbReference>
<dbReference type="Gene3D" id="3.90.1780.10">
    <property type="entry name" value="Trimeric adhesin"/>
    <property type="match status" value="4"/>
</dbReference>
<feature type="domain" description="Trimeric autotransporter adhesin YadA-like head" evidence="12">
    <location>
        <begin position="2259"/>
        <end position="2285"/>
    </location>
</feature>
<feature type="domain" description="Trimeric autotransporter adhesin YadA-like stalk" evidence="13">
    <location>
        <begin position="2502"/>
        <end position="2540"/>
    </location>
</feature>
<feature type="domain" description="ESPR" evidence="14">
    <location>
        <begin position="1"/>
        <end position="39"/>
    </location>
</feature>
<feature type="domain" description="Trimeric autotransporter adhesin YadA-like stalk" evidence="13">
    <location>
        <begin position="405"/>
        <end position="445"/>
    </location>
</feature>
<dbReference type="Gene3D" id="2.60.40.4050">
    <property type="match status" value="1"/>
</dbReference>
<dbReference type="Pfam" id="PF03895">
    <property type="entry name" value="YadA_anchor"/>
    <property type="match status" value="1"/>
</dbReference>
<name>C4GMS0_9NEIS</name>
<protein>
    <submittedName>
        <fullName evidence="15">Hep/Hag repeat protein</fullName>
    </submittedName>
</protein>
<dbReference type="HOGENOM" id="CLU_229839_0_0_4"/>
<dbReference type="InterPro" id="IPR011049">
    <property type="entry name" value="Serralysin-like_metalloprot_C"/>
</dbReference>
<keyword evidence="5" id="KW-1134">Transmembrane beta strand</keyword>
<feature type="domain" description="Trimeric autotransporter adhesin YadA-like stalk" evidence="13">
    <location>
        <begin position="1707"/>
        <end position="1736"/>
    </location>
</feature>
<feature type="domain" description="Trimeric autotransporter adhesin YadA-like head" evidence="12">
    <location>
        <begin position="468"/>
        <end position="489"/>
    </location>
</feature>
<proteinExistence type="inferred from homology"/>
<dbReference type="InterPro" id="IPR037174">
    <property type="entry name" value="Trimeric_adhesin"/>
</dbReference>
<keyword evidence="10" id="KW-0998">Cell outer membrane</keyword>
<feature type="domain" description="Trimeric autotransporter adhesin YadA-like stalk" evidence="13">
    <location>
        <begin position="657"/>
        <end position="690"/>
    </location>
</feature>
<sequence length="2608" mass="257124">MNKTYRVVWNESTNTWVAVQETAKAHGKSASGSVHGIAVGLLERAGIKIPRFAASTMLLVLTATAGYAHAGPGIYINDGQDVNCTLLPDGSNAVPYAIQPGNPQQVSTPLQGVGSVSVYNAADVGLTSSYNPCNSRTTAGSEAHDKQTNRTLFYGDKNHTASETENGAKNLTLGGRLDVNSGIIGLGDRGTNGTNATNSIRIGTGVTLDDANKQTNSIAIGVDTKATVLDAVSIGAGAEASDTHGVGKVTAIGYSAKATDAHATALGAFSNAATDGSVAVGFESKSEGVGSVAMGRGSVSGSSGVDYTTAVGFQSQAGGYGAIAVGSGAQATVQDAAAFGHDSRATLKNSVALGNGSTTAVNAQGVESATIGSVTYGGGANKFAGSTNIAAGDQVSIGSAGNERQIKHVAAGAITASSTDAINGSQLYQITDGLQKSIANIPSNNTHFYSVQGASGDNNYNNDGAVANKSMAVGNGAKAQGVSSIAIGNATVAAASASNSQSEGAIAIGDTSYASGRHALALGQGRAEEHNAVAVGSNARAAATSSTAIGTSAVASDAHTIAIGSAANSAAANGIAIGRDSATTMSAPGSVALGYGSQATRRAIVAGSVATSTTPTVASNQVFALDASSDTDKANIRETVKGGSGAVSVGTQNDTRQIINVAAGTEDADAVNVAQLKSVANLIKNNTPTKVGPAAGSPVKVENKGSASAPNYELDLTDAAKGSLKKADTAMQKFKVATVAAKGGTASAGEEVGNGETLTFKAGDNVSIAQQGKEITINATGTGASKVEAVSGSPISVAGTGTATDPYKVGINTVALSNTTTGAVNLPATNDAGKLVTANEIAKAINNSGFVVTSGKTGSGQVTGSTDEVVNPGEKVKFTAGDGIKIAQNNGEFVISNTGTGSGTMPTFADGRGTVANVSTTGGVTTVKFDTPLSYTDAAGALSNTPSNTVNLVGANTSNPVTLGNVAAGVKNNDAVNVSQLKANGFNVAVAHTGTGTSSDSTPSGATGAADKKIVGDETLTFEAGNGINVSQNGGKITITNTGSGAGGSGNTHYYSVQSAQTAAGSNYNNDGATGNNSMAMGPFAKANARNDIAIGHQAGALSGEGPISGGNGERVTIGSNATVGSNQAISVNAGGSLGTVNLAVKSVGQSVAIGGGTGAQPENRTYAYGDQSLAIGSDTLAYGDSSVAIGGDDLNRAGSQQISYTDPTNGNQVNGTVRQAYQALTGDTMQNGVYIKTASKQAGVSVGVQAQSGDLGVALGAKSTASGTASTAIGTGASANKDNAIALGAGSKTNTNATQVTSATVGGLTYGNFAGNSSIAVGDQVSVGNTGFERQIKHVAPGEISAASTDAINGSQLYATQKTLGNVGNTVKTILGGNAAIDADGNITMSNIGGTGQNTIHDAIQAAKTKVQAADNSPVTVTGTGSSTDPYKVGVNTVTLAPATGTDAGKVAAPATGDAGKLVTAGDIANAINSSGFKATAGGNTTGATPTQELIKAGDTLTLKAGNGLTVEQSGSTFTYALNAQQITQNAQTPVVYTKADGSKVYKHTDGNFYSQPNGAGTQVAAGDVIASMNAGDNTTSTPTTLANVKGNLADAATATANPANNSRSDFAGKGNNAATVNDVLNAGFNVQGNGVAKDFVTHGDTINFVNGQGTVANVTSTNGVTEVKFDTPLSYVDNAGNNSSTPSNSVKLVGSDPSKGVKLGNVAEGVNDTDAVNVAQLNAAKTKVQAADNSPVTVTGDGSTANPYKVGVNTVTLTAPATGTDAGKVTVPTGTDAGKLVTAGDIANAINRSGFKATAGGNTTGATPTQELIKAGDTLTLKAGDGLTVEQSGSTFTYALNAQQITQNAQTPVVYTKADGSKVYKQPDGTFNTKADGSGTAVQPADIIASMQGADGATTATPATKDPDTGIMTMAGGTTLNNVASAGDITNPANAYRAVNAGDLNNSVQKLVNNGFKIDADNGTADTVKLGETVKYAGDGNITTTVSNNQIGFKLANTVTIGDAATGGKPVKIDGTAGTVTGLTNITWDPATTPITSGRAATEDQLLAVANAANSAGAGFTIAGNSKAAGVTTADETIKAGETLSIKGTGTGAFTDYDSSNIQTQVGANGEVTVGLKKDLNVNSVTAGNTKVDNGGITITNPTDPSKNVSLTGNGLNNGGNTITNVGDGVNDTDAVNVRQLKAAQTNVNNLTNNVIGTDKPNITTYDVHGNVADNQNTVVEAINNMNTGGIKFFHVNDGTGSQNTAGTLSHPEDSSAKGNYGAAVGYQAKADGESSVAFGKGAQATGKNTIAIGTGNVVTGEGSGAIGDPTTITGRGTYSVGNNNGTISANEAGVFGNNNTLTGNSSRIIGNSSTVTTTDTFVMGNNSTSNVANSVVLGSNAAATSAATASSAGTTTYASSVINGTTYNYAGATPTGVVSVGNVGAERRVQNVAAGLISADSTDAINGSQLYATNSAINALQTGAAGIVQYSNGNVQPNGGTPTNHVTMVGADQNAPVTVHNVAAGVAPTDAVNVSQLQGVAGQINKVADEADAGTAAAMAAAGLPQAYLPGKSMVAVSGSTYRGKQGYAVGFSAINDGGNWIVKGIATGNSKGKFGATIGAGYQW</sequence>
<comment type="subcellular location">
    <subcellularLocation>
        <location evidence="2">Cell outer membrane</location>
    </subcellularLocation>
    <subcellularLocation>
        <location evidence="1">Cell surface</location>
    </subcellularLocation>
</comment>
<dbReference type="Gene3D" id="6.10.250.2040">
    <property type="match status" value="2"/>
</dbReference>
<evidence type="ECO:0000256" key="8">
    <source>
        <dbReference type="ARBA" id="ARBA00022927"/>
    </source>
</evidence>
<dbReference type="EMBL" id="ACJW02000008">
    <property type="protein sequence ID" value="EEP66605.1"/>
    <property type="molecule type" value="Genomic_DNA"/>
</dbReference>
<dbReference type="InterPro" id="IPR045584">
    <property type="entry name" value="Pilin-like"/>
</dbReference>
<evidence type="ECO:0000256" key="5">
    <source>
        <dbReference type="ARBA" id="ARBA00022452"/>
    </source>
</evidence>
<keyword evidence="8" id="KW-0653">Protein transport</keyword>
<dbReference type="Pfam" id="PF05662">
    <property type="entry name" value="YadA_stalk"/>
    <property type="match status" value="8"/>
</dbReference>
<dbReference type="InterPro" id="IPR008635">
    <property type="entry name" value="Coiled_stalk_dom"/>
</dbReference>
<keyword evidence="9" id="KW-0472">Membrane</keyword>
<evidence type="ECO:0000256" key="9">
    <source>
        <dbReference type="ARBA" id="ARBA00023136"/>
    </source>
</evidence>